<proteinExistence type="predicted"/>
<accession>A0A829PW20</accession>
<gene>
    <name evidence="1" type="ORF">I543_0547</name>
</gene>
<name>A0A829PW20_9MYCO</name>
<sequence length="38" mass="3857">MKANASDLVTGEVCPGTPRRRCVPTGSPAVDGKCLVVA</sequence>
<evidence type="ECO:0000313" key="2">
    <source>
        <dbReference type="Proteomes" id="UP000020103"/>
    </source>
</evidence>
<dbReference type="EMBL" id="JAOF01000001">
    <property type="protein sequence ID" value="EUA44613.1"/>
    <property type="molecule type" value="Genomic_DNA"/>
</dbReference>
<organism evidence="1 2">
    <name type="scientific">Mycobacteroides abscessus 21</name>
    <dbReference type="NCBI Taxonomy" id="1299324"/>
    <lineage>
        <taxon>Bacteria</taxon>
        <taxon>Bacillati</taxon>
        <taxon>Actinomycetota</taxon>
        <taxon>Actinomycetes</taxon>
        <taxon>Mycobacteriales</taxon>
        <taxon>Mycobacteriaceae</taxon>
        <taxon>Mycobacteroides</taxon>
        <taxon>Mycobacteroides abscessus</taxon>
    </lineage>
</organism>
<protein>
    <submittedName>
        <fullName evidence="1">Uncharacterized protein</fullName>
    </submittedName>
</protein>
<evidence type="ECO:0000313" key="1">
    <source>
        <dbReference type="EMBL" id="EUA44613.1"/>
    </source>
</evidence>
<reference evidence="1 2" key="1">
    <citation type="submission" date="2013-12" db="EMBL/GenBank/DDBJ databases">
        <authorList>
            <person name="Madinger N."/>
            <person name="Lenaerts A."/>
            <person name="Ordway D."/>
            <person name="DeGroote M.A."/>
            <person name="Parker T."/>
            <person name="Sizemore C."/>
            <person name="Tallon L.J."/>
            <person name="Sadzewicz L.K."/>
            <person name="Sengamalay N."/>
            <person name="Fraser C.M."/>
            <person name="Hine E."/>
            <person name="Shefchek K.A."/>
            <person name="Das S.P."/>
            <person name="Tettelin H."/>
        </authorList>
    </citation>
    <scope>NUCLEOTIDE SEQUENCE [LARGE SCALE GENOMIC DNA]</scope>
    <source>
        <strain evidence="1 2">21</strain>
    </source>
</reference>
<comment type="caution">
    <text evidence="1">The sequence shown here is derived from an EMBL/GenBank/DDBJ whole genome shotgun (WGS) entry which is preliminary data.</text>
</comment>
<dbReference type="Proteomes" id="UP000020103">
    <property type="component" value="Unassembled WGS sequence"/>
</dbReference>
<dbReference type="AlphaFoldDB" id="A0A829PW20"/>